<dbReference type="CDD" id="cd04333">
    <property type="entry name" value="ProX_deacylase"/>
    <property type="match status" value="1"/>
</dbReference>
<dbReference type="PANTHER" id="PTHR30411:SF1">
    <property type="entry name" value="CYTOPLASMIC PROTEIN"/>
    <property type="match status" value="1"/>
</dbReference>
<accession>A0ABN2TI46</accession>
<gene>
    <name evidence="2" type="ORF">GCM10009755_21770</name>
</gene>
<evidence type="ECO:0000313" key="3">
    <source>
        <dbReference type="Proteomes" id="UP001500755"/>
    </source>
</evidence>
<keyword evidence="3" id="KW-1185">Reference proteome</keyword>
<dbReference type="RefSeq" id="WP_344309627.1">
    <property type="nucleotide sequence ID" value="NZ_BAAANO010000020.1"/>
</dbReference>
<organism evidence="2 3">
    <name type="scientific">Brevibacterium samyangense</name>
    <dbReference type="NCBI Taxonomy" id="366888"/>
    <lineage>
        <taxon>Bacteria</taxon>
        <taxon>Bacillati</taxon>
        <taxon>Actinomycetota</taxon>
        <taxon>Actinomycetes</taxon>
        <taxon>Micrococcales</taxon>
        <taxon>Brevibacteriaceae</taxon>
        <taxon>Brevibacterium</taxon>
    </lineage>
</organism>
<protein>
    <submittedName>
        <fullName evidence="2">YbaK/EbsC family protein</fullName>
    </submittedName>
</protein>
<evidence type="ECO:0000313" key="2">
    <source>
        <dbReference type="EMBL" id="GAA2010337.1"/>
    </source>
</evidence>
<dbReference type="InterPro" id="IPR036754">
    <property type="entry name" value="YbaK/aa-tRNA-synt-asso_dom_sf"/>
</dbReference>
<sequence length="164" mass="16634">MTAEHLPIADLPEESRKLSAALAEAGIATDVVVLPDGVPTAAHAAEVLGVGVGAIANSLVFECGGAPLLVMTSGAHRVNTKALAERLGKSRITRASPEFVLESTGQRVGGVAPAGHPAPLETIVDETLAGFPVLWAGGGTVSTMVSMTFDELVRLTGGQVTSVE</sequence>
<reference evidence="2 3" key="1">
    <citation type="journal article" date="2019" name="Int. J. Syst. Evol. Microbiol.">
        <title>The Global Catalogue of Microorganisms (GCM) 10K type strain sequencing project: providing services to taxonomists for standard genome sequencing and annotation.</title>
        <authorList>
            <consortium name="The Broad Institute Genomics Platform"/>
            <consortium name="The Broad Institute Genome Sequencing Center for Infectious Disease"/>
            <person name="Wu L."/>
            <person name="Ma J."/>
        </authorList>
    </citation>
    <scope>NUCLEOTIDE SEQUENCE [LARGE SCALE GENOMIC DNA]</scope>
    <source>
        <strain evidence="2 3">JCM 14546</strain>
    </source>
</reference>
<dbReference type="EMBL" id="BAAANO010000020">
    <property type="protein sequence ID" value="GAA2010337.1"/>
    <property type="molecule type" value="Genomic_DNA"/>
</dbReference>
<proteinExistence type="predicted"/>
<dbReference type="Proteomes" id="UP001500755">
    <property type="component" value="Unassembled WGS sequence"/>
</dbReference>
<name>A0ABN2TI46_9MICO</name>
<evidence type="ECO:0000259" key="1">
    <source>
        <dbReference type="Pfam" id="PF04073"/>
    </source>
</evidence>
<comment type="caution">
    <text evidence="2">The sequence shown here is derived from an EMBL/GenBank/DDBJ whole genome shotgun (WGS) entry which is preliminary data.</text>
</comment>
<dbReference type="Pfam" id="PF04073">
    <property type="entry name" value="tRNA_edit"/>
    <property type="match status" value="1"/>
</dbReference>
<dbReference type="SUPFAM" id="SSF55826">
    <property type="entry name" value="YbaK/ProRS associated domain"/>
    <property type="match status" value="1"/>
</dbReference>
<dbReference type="Gene3D" id="3.90.960.10">
    <property type="entry name" value="YbaK/aminoacyl-tRNA synthetase-associated domain"/>
    <property type="match status" value="1"/>
</dbReference>
<dbReference type="InterPro" id="IPR007214">
    <property type="entry name" value="YbaK/aa-tRNA-synth-assoc-dom"/>
</dbReference>
<feature type="domain" description="YbaK/aminoacyl-tRNA synthetase-associated" evidence="1">
    <location>
        <begin position="37"/>
        <end position="155"/>
    </location>
</feature>
<dbReference type="PANTHER" id="PTHR30411">
    <property type="entry name" value="CYTOPLASMIC PROTEIN"/>
    <property type="match status" value="1"/>
</dbReference>